<reference evidence="2 4" key="2">
    <citation type="submission" date="2018-10" db="EMBL/GenBank/DDBJ databases">
        <title>Genomic Encyclopedia of Archaeal and Bacterial Type Strains, Phase II (KMG-II): from individual species to whole genera.</title>
        <authorList>
            <person name="Goeker M."/>
        </authorList>
    </citation>
    <scope>NUCLEOTIDE SEQUENCE [LARGE SCALE GENOMIC DNA]</scope>
    <source>
        <strain evidence="2 4">DSM 21886</strain>
    </source>
</reference>
<evidence type="ECO:0000313" key="3">
    <source>
        <dbReference type="Proteomes" id="UP000233767"/>
    </source>
</evidence>
<dbReference type="Proteomes" id="UP000275027">
    <property type="component" value="Unassembled WGS sequence"/>
</dbReference>
<evidence type="ECO:0000313" key="4">
    <source>
        <dbReference type="Proteomes" id="UP000275027"/>
    </source>
</evidence>
<gene>
    <name evidence="1" type="ORF">B0G92_1877</name>
    <name evidence="2" type="ORF">CLV50_2449</name>
</gene>
<sequence length="87" mass="9919">MSQQIIIGNPISFKSIRDYIFNHKVNKGDCIVLNPLNYKSLIEEIKHSHEETIEIPINVFGVLLVQDETDSVELGKIQIVKNENLNS</sequence>
<dbReference type="EMBL" id="RCCB01000012">
    <property type="protein sequence ID" value="RLJ24561.1"/>
    <property type="molecule type" value="Genomic_DNA"/>
</dbReference>
<accession>A0A497TZD8</accession>
<dbReference type="AlphaFoldDB" id="A0A497TZD8"/>
<name>A0A497TZD8_9FLAO</name>
<dbReference type="Proteomes" id="UP000233767">
    <property type="component" value="Unassembled WGS sequence"/>
</dbReference>
<evidence type="ECO:0000313" key="1">
    <source>
        <dbReference type="EMBL" id="PKW30221.1"/>
    </source>
</evidence>
<reference evidence="1 3" key="1">
    <citation type="submission" date="2017-12" db="EMBL/GenBank/DDBJ databases">
        <title>Genomic Encyclopedia of Type Strains, Phase III (KMG-III): the genomes of soil and plant-associated and newly described type strains.</title>
        <authorList>
            <person name="Whitman W."/>
        </authorList>
    </citation>
    <scope>NUCLEOTIDE SEQUENCE [LARGE SCALE GENOMIC DNA]</scope>
    <source>
        <strain evidence="1 3">IP-10</strain>
    </source>
</reference>
<evidence type="ECO:0000313" key="2">
    <source>
        <dbReference type="EMBL" id="RLJ24561.1"/>
    </source>
</evidence>
<proteinExistence type="predicted"/>
<protein>
    <submittedName>
        <fullName evidence="2">Uncharacterized protein</fullName>
    </submittedName>
</protein>
<keyword evidence="3" id="KW-1185">Reference proteome</keyword>
<dbReference type="RefSeq" id="WP_056071059.1">
    <property type="nucleotide sequence ID" value="NZ_CALHAS010000007.1"/>
</dbReference>
<comment type="caution">
    <text evidence="2">The sequence shown here is derived from an EMBL/GenBank/DDBJ whole genome shotgun (WGS) entry which is preliminary data.</text>
</comment>
<organism evidence="2 4">
    <name type="scientific">Flavobacterium lindanitolerans</name>
    <dbReference type="NCBI Taxonomy" id="428988"/>
    <lineage>
        <taxon>Bacteria</taxon>
        <taxon>Pseudomonadati</taxon>
        <taxon>Bacteroidota</taxon>
        <taxon>Flavobacteriia</taxon>
        <taxon>Flavobacteriales</taxon>
        <taxon>Flavobacteriaceae</taxon>
        <taxon>Flavobacterium</taxon>
    </lineage>
</organism>
<dbReference type="EMBL" id="PJND01000007">
    <property type="protein sequence ID" value="PKW30221.1"/>
    <property type="molecule type" value="Genomic_DNA"/>
</dbReference>